<comment type="similarity">
    <text evidence="7">Belongs to the binding-protein-dependent transport system permease family.</text>
</comment>
<evidence type="ECO:0000256" key="1">
    <source>
        <dbReference type="ARBA" id="ARBA00004651"/>
    </source>
</evidence>
<dbReference type="InterPro" id="IPR000515">
    <property type="entry name" value="MetI-like"/>
</dbReference>
<reference evidence="9 10" key="1">
    <citation type="submission" date="2016-10" db="EMBL/GenBank/DDBJ databases">
        <authorList>
            <person name="de Groot N.N."/>
        </authorList>
    </citation>
    <scope>NUCLEOTIDE SEQUENCE [LARGE SCALE GENOMIC DNA]</scope>
    <source>
        <strain evidence="9 10">DSM 44945</strain>
    </source>
</reference>
<comment type="subcellular location">
    <subcellularLocation>
        <location evidence="1 7">Cell membrane</location>
        <topology evidence="1 7">Multi-pass membrane protein</topology>
    </subcellularLocation>
</comment>
<dbReference type="CDD" id="cd06261">
    <property type="entry name" value="TM_PBP2"/>
    <property type="match status" value="1"/>
</dbReference>
<sequence>MHLLNRQKWAIAGGLIPALLVYCAFGIVPIFHSFYYSLTDWDGLSEASFVGWRNISEALSDPLFWNSFKNNIYVVLASVFGQIPIALALALLLNRRLKGAKIFRTIGFLPVVISTVIISLTWNMIYNAEYGLLNRLLQSVGLDFLARDWLGDPRWAMIAVCVTIVWQFVGLYLMIFLAALQNVPDEVLEAAEIDGATGWKKTWTVTIPMIWDAIVLSVILCISGSLRTFDLIYVMTNGGPAHATEVMAIYMFEQTFSSMRYGYGSAVSLLIFVFSFSIILIVSGLLMKRDWRGDH</sequence>
<evidence type="ECO:0000256" key="4">
    <source>
        <dbReference type="ARBA" id="ARBA00022692"/>
    </source>
</evidence>
<keyword evidence="10" id="KW-1185">Reference proteome</keyword>
<evidence type="ECO:0000259" key="8">
    <source>
        <dbReference type="PROSITE" id="PS50928"/>
    </source>
</evidence>
<feature type="transmembrane region" description="Helical" evidence="7">
    <location>
        <begin position="209"/>
        <end position="229"/>
    </location>
</feature>
<dbReference type="PANTHER" id="PTHR30193:SF37">
    <property type="entry name" value="INNER MEMBRANE ABC TRANSPORTER PERMEASE PROTEIN YCJO"/>
    <property type="match status" value="1"/>
</dbReference>
<dbReference type="RefSeq" id="WP_092036881.1">
    <property type="nucleotide sequence ID" value="NZ_FOOK01000007.1"/>
</dbReference>
<evidence type="ECO:0000256" key="7">
    <source>
        <dbReference type="RuleBase" id="RU363032"/>
    </source>
</evidence>
<evidence type="ECO:0000256" key="5">
    <source>
        <dbReference type="ARBA" id="ARBA00022989"/>
    </source>
</evidence>
<evidence type="ECO:0000256" key="6">
    <source>
        <dbReference type="ARBA" id="ARBA00023136"/>
    </source>
</evidence>
<protein>
    <submittedName>
        <fullName evidence="9">Carbohydrate ABC transporter membrane protein 1, CUT1 family (TC 3.A.1.1.-)</fullName>
    </submittedName>
</protein>
<dbReference type="EMBL" id="FOOK01000007">
    <property type="protein sequence ID" value="SFF88437.1"/>
    <property type="molecule type" value="Genomic_DNA"/>
</dbReference>
<dbReference type="GO" id="GO:0055085">
    <property type="term" value="P:transmembrane transport"/>
    <property type="evidence" value="ECO:0007669"/>
    <property type="project" value="InterPro"/>
</dbReference>
<keyword evidence="2 7" id="KW-0813">Transport</keyword>
<evidence type="ECO:0000256" key="2">
    <source>
        <dbReference type="ARBA" id="ARBA00022448"/>
    </source>
</evidence>
<dbReference type="OrthoDB" id="152280at2"/>
<feature type="transmembrane region" description="Helical" evidence="7">
    <location>
        <begin position="105"/>
        <end position="125"/>
    </location>
</feature>
<feature type="domain" description="ABC transmembrane type-1" evidence="8">
    <location>
        <begin position="68"/>
        <end position="282"/>
    </location>
</feature>
<dbReference type="Pfam" id="PF00528">
    <property type="entry name" value="BPD_transp_1"/>
    <property type="match status" value="1"/>
</dbReference>
<keyword evidence="5 7" id="KW-1133">Transmembrane helix</keyword>
<dbReference type="PROSITE" id="PS50928">
    <property type="entry name" value="ABC_TM1"/>
    <property type="match status" value="1"/>
</dbReference>
<dbReference type="GO" id="GO:0005886">
    <property type="term" value="C:plasma membrane"/>
    <property type="evidence" value="ECO:0007669"/>
    <property type="project" value="UniProtKB-SubCell"/>
</dbReference>
<proteinExistence type="inferred from homology"/>
<dbReference type="InterPro" id="IPR051393">
    <property type="entry name" value="ABC_transporter_permease"/>
</dbReference>
<keyword evidence="4 7" id="KW-0812">Transmembrane</keyword>
<feature type="transmembrane region" description="Helical" evidence="7">
    <location>
        <begin position="72"/>
        <end position="93"/>
    </location>
</feature>
<accession>A0A1I2MFY5</accession>
<keyword evidence="6 7" id="KW-0472">Membrane</keyword>
<dbReference type="PANTHER" id="PTHR30193">
    <property type="entry name" value="ABC TRANSPORTER PERMEASE PROTEIN"/>
    <property type="match status" value="1"/>
</dbReference>
<dbReference type="AlphaFoldDB" id="A0A1I2MFY5"/>
<feature type="transmembrane region" description="Helical" evidence="7">
    <location>
        <begin position="12"/>
        <end position="35"/>
    </location>
</feature>
<name>A0A1I2MFY5_9BACL</name>
<keyword evidence="3" id="KW-1003">Cell membrane</keyword>
<evidence type="ECO:0000313" key="9">
    <source>
        <dbReference type="EMBL" id="SFF88437.1"/>
    </source>
</evidence>
<feature type="transmembrane region" description="Helical" evidence="7">
    <location>
        <begin position="261"/>
        <end position="286"/>
    </location>
</feature>
<dbReference type="STRING" id="201973.SAMN04488025_107110"/>
<dbReference type="Gene3D" id="1.10.3720.10">
    <property type="entry name" value="MetI-like"/>
    <property type="match status" value="1"/>
</dbReference>
<gene>
    <name evidence="9" type="ORF">SAMN04488025_107110</name>
</gene>
<evidence type="ECO:0000313" key="10">
    <source>
        <dbReference type="Proteomes" id="UP000198661"/>
    </source>
</evidence>
<evidence type="ECO:0000256" key="3">
    <source>
        <dbReference type="ARBA" id="ARBA00022475"/>
    </source>
</evidence>
<feature type="transmembrane region" description="Helical" evidence="7">
    <location>
        <begin position="155"/>
        <end position="180"/>
    </location>
</feature>
<dbReference type="InterPro" id="IPR035906">
    <property type="entry name" value="MetI-like_sf"/>
</dbReference>
<dbReference type="Proteomes" id="UP000198661">
    <property type="component" value="Unassembled WGS sequence"/>
</dbReference>
<organism evidence="9 10">
    <name type="scientific">Planifilum fulgidum</name>
    <dbReference type="NCBI Taxonomy" id="201973"/>
    <lineage>
        <taxon>Bacteria</taxon>
        <taxon>Bacillati</taxon>
        <taxon>Bacillota</taxon>
        <taxon>Bacilli</taxon>
        <taxon>Bacillales</taxon>
        <taxon>Thermoactinomycetaceae</taxon>
        <taxon>Planifilum</taxon>
    </lineage>
</organism>
<dbReference type="SUPFAM" id="SSF161098">
    <property type="entry name" value="MetI-like"/>
    <property type="match status" value="1"/>
</dbReference>